<feature type="transmembrane region" description="Helical" evidence="7">
    <location>
        <begin position="526"/>
        <end position="552"/>
    </location>
</feature>
<dbReference type="InterPro" id="IPR004680">
    <property type="entry name" value="Cit_transptr-like_dom"/>
</dbReference>
<dbReference type="Proteomes" id="UP001447188">
    <property type="component" value="Unassembled WGS sequence"/>
</dbReference>
<organism evidence="9 10">
    <name type="scientific">Discina gigas</name>
    <dbReference type="NCBI Taxonomy" id="1032678"/>
    <lineage>
        <taxon>Eukaryota</taxon>
        <taxon>Fungi</taxon>
        <taxon>Dikarya</taxon>
        <taxon>Ascomycota</taxon>
        <taxon>Pezizomycotina</taxon>
        <taxon>Pezizomycetes</taxon>
        <taxon>Pezizales</taxon>
        <taxon>Discinaceae</taxon>
        <taxon>Discina</taxon>
    </lineage>
</organism>
<sequence length="856" mass="95262">MKFSHSVQFNAVPDWSSHYIAYSNLKKLIYSLEKNAVQAAQAEENEESALMPHANRAEPDPIFRRNLDSELEKISSFYDLKENELLKEVFDLSLEAKAFEDGDETGSEIFGEPSNRRRRSVGPGLSRTMSHQSYQSHQSHQSDQSRQSHGDDESEISGEEGEGGANSGLLSRLKRGRTWGGSQTSHRSNHSHERPGFRRRDSQVYDDYHEQSIGAMYDKRIMLKKRSISLFVALRELKSFVQLNRTGFSKALKKYDKILNRNLKDEYISSVIEPCYCFRKATSTELDKAIAKIEEIYANLITKGDINDAKKELRLHLREHVVWERNTVWRDMIGIERKAQAANMGLRRTLLGDNADPAKARLTGDEPEISTTKELATPVGRIKYPTWLFSSGFFTLCGIIAIFTILLIVPISKSPEQQNCFAMLVFVSLLWATEVIPLFVTSLLVPFLVVMLRVVRSDEHGHRRLECNEATKYIFAAMWTPVIMLLLGGFAIAAALSKYGIAKMMATFVLSKAGTRPRTVLLTNMFVAMFASMWISNVAAPVLCFSIIQPMLRNLPSDSQFSKALILGIALASNIGGMASPIASPQNIIALQNMNPPPSWGSWFFVALPICIMSILAIWVLLLVSFNPSKGTTIMPIRPAKDKFSGVQWFISLTTFATILLWCFSHQLEKVFGDMGVIAIIPLVLFFGTGILTKEDFNNFLWTIIILAAGGLSLGKAVNSSGLLHTIAHAIRQEVHGMSLYGVLVVFCGLILVIATFISHTVAALIILPIVAQVGKQMESPHPNLLVMGAALMCSAAMGLPTSGFPNMTAIMMEDPQTGQRYLRVQHFISRGIPSSVFSFVIVITVGYGLMRIIGF</sequence>
<keyword evidence="10" id="KW-1185">Reference proteome</keyword>
<evidence type="ECO:0000256" key="2">
    <source>
        <dbReference type="ARBA" id="ARBA00022448"/>
    </source>
</evidence>
<comment type="subcellular location">
    <subcellularLocation>
        <location evidence="1">Membrane</location>
        <topology evidence="1">Multi-pass membrane protein</topology>
    </subcellularLocation>
</comment>
<feature type="transmembrane region" description="Helical" evidence="7">
    <location>
        <begin position="474"/>
        <end position="496"/>
    </location>
</feature>
<feature type="compositionally biased region" description="Basic and acidic residues" evidence="6">
    <location>
        <begin position="190"/>
        <end position="203"/>
    </location>
</feature>
<gene>
    <name evidence="9" type="primary">PHO91</name>
    <name evidence="9" type="ORF">Q9L58_000012</name>
</gene>
<evidence type="ECO:0000256" key="5">
    <source>
        <dbReference type="ARBA" id="ARBA00023136"/>
    </source>
</evidence>
<feature type="transmembrane region" description="Helical" evidence="7">
    <location>
        <begin position="784"/>
        <end position="807"/>
    </location>
</feature>
<evidence type="ECO:0000256" key="4">
    <source>
        <dbReference type="ARBA" id="ARBA00022989"/>
    </source>
</evidence>
<feature type="transmembrane region" description="Helical" evidence="7">
    <location>
        <begin position="646"/>
        <end position="664"/>
    </location>
</feature>
<dbReference type="EMBL" id="JBBBZM010000001">
    <property type="protein sequence ID" value="KAL0640708.1"/>
    <property type="molecule type" value="Genomic_DNA"/>
</dbReference>
<keyword evidence="3 7" id="KW-0812">Transmembrane</keyword>
<keyword evidence="2" id="KW-0813">Transport</keyword>
<dbReference type="Pfam" id="PF03105">
    <property type="entry name" value="SPX"/>
    <property type="match status" value="2"/>
</dbReference>
<reference evidence="9 10" key="1">
    <citation type="submission" date="2024-02" db="EMBL/GenBank/DDBJ databases">
        <title>Discinaceae phylogenomics.</title>
        <authorList>
            <person name="Dirks A.C."/>
            <person name="James T.Y."/>
        </authorList>
    </citation>
    <scope>NUCLEOTIDE SEQUENCE [LARGE SCALE GENOMIC DNA]</scope>
    <source>
        <strain evidence="9 10">ACD0624</strain>
    </source>
</reference>
<accession>A0ABR3GXN5</accession>
<evidence type="ECO:0000259" key="8">
    <source>
        <dbReference type="PROSITE" id="PS51382"/>
    </source>
</evidence>
<feature type="region of interest" description="Disordered" evidence="6">
    <location>
        <begin position="102"/>
        <end position="203"/>
    </location>
</feature>
<protein>
    <submittedName>
        <fullName evidence="9">Low-affinity phosphate transporter</fullName>
    </submittedName>
</protein>
<feature type="transmembrane region" description="Helical" evidence="7">
    <location>
        <begin position="671"/>
        <end position="693"/>
    </location>
</feature>
<evidence type="ECO:0000256" key="7">
    <source>
        <dbReference type="SAM" id="Phobius"/>
    </source>
</evidence>
<evidence type="ECO:0000256" key="6">
    <source>
        <dbReference type="SAM" id="MobiDB-lite"/>
    </source>
</evidence>
<feature type="transmembrane region" description="Helical" evidence="7">
    <location>
        <begin position="387"/>
        <end position="409"/>
    </location>
</feature>
<feature type="transmembrane region" description="Helical" evidence="7">
    <location>
        <begin position="564"/>
        <end position="583"/>
    </location>
</feature>
<feature type="transmembrane region" description="Helical" evidence="7">
    <location>
        <begin position="421"/>
        <end position="454"/>
    </location>
</feature>
<feature type="transmembrane region" description="Helical" evidence="7">
    <location>
        <begin position="699"/>
        <end position="718"/>
    </location>
</feature>
<dbReference type="CDD" id="cd01115">
    <property type="entry name" value="SLC13_permease"/>
    <property type="match status" value="1"/>
</dbReference>
<feature type="compositionally biased region" description="Acidic residues" evidence="6">
    <location>
        <begin position="152"/>
        <end position="162"/>
    </location>
</feature>
<feature type="compositionally biased region" description="Low complexity" evidence="6">
    <location>
        <begin position="130"/>
        <end position="145"/>
    </location>
</feature>
<keyword evidence="4 7" id="KW-1133">Transmembrane helix</keyword>
<feature type="domain" description="SPX" evidence="8">
    <location>
        <begin position="1"/>
        <end position="269"/>
    </location>
</feature>
<dbReference type="CDD" id="cd14478">
    <property type="entry name" value="SPX_PHO87_PHO90_like"/>
    <property type="match status" value="1"/>
</dbReference>
<dbReference type="PROSITE" id="PS51382">
    <property type="entry name" value="SPX"/>
    <property type="match status" value="1"/>
</dbReference>
<name>A0ABR3GXN5_9PEZI</name>
<dbReference type="PANTHER" id="PTHR10283">
    <property type="entry name" value="SOLUTE CARRIER FAMILY 13 MEMBER"/>
    <property type="match status" value="1"/>
</dbReference>
<proteinExistence type="predicted"/>
<feature type="transmembrane region" description="Helical" evidence="7">
    <location>
        <begin position="828"/>
        <end position="851"/>
    </location>
</feature>
<comment type="caution">
    <text evidence="9">The sequence shown here is derived from an EMBL/GenBank/DDBJ whole genome shotgun (WGS) entry which is preliminary data.</text>
</comment>
<dbReference type="InterPro" id="IPR004331">
    <property type="entry name" value="SPX_dom"/>
</dbReference>
<evidence type="ECO:0000313" key="9">
    <source>
        <dbReference type="EMBL" id="KAL0640708.1"/>
    </source>
</evidence>
<feature type="transmembrane region" description="Helical" evidence="7">
    <location>
        <begin position="739"/>
        <end position="772"/>
    </location>
</feature>
<dbReference type="Pfam" id="PF03600">
    <property type="entry name" value="CitMHS"/>
    <property type="match status" value="1"/>
</dbReference>
<dbReference type="PANTHER" id="PTHR10283:SF92">
    <property type="entry name" value="LOW-AFFINITY PHOSPHATE TRANSPORTER PHO91"/>
    <property type="match status" value="1"/>
</dbReference>
<evidence type="ECO:0000313" key="10">
    <source>
        <dbReference type="Proteomes" id="UP001447188"/>
    </source>
</evidence>
<feature type="transmembrane region" description="Helical" evidence="7">
    <location>
        <begin position="603"/>
        <end position="626"/>
    </location>
</feature>
<evidence type="ECO:0000256" key="1">
    <source>
        <dbReference type="ARBA" id="ARBA00004141"/>
    </source>
</evidence>
<keyword evidence="5 7" id="KW-0472">Membrane</keyword>
<evidence type="ECO:0000256" key="3">
    <source>
        <dbReference type="ARBA" id="ARBA00022692"/>
    </source>
</evidence>